<dbReference type="InterPro" id="IPR001128">
    <property type="entry name" value="Cyt_P450"/>
</dbReference>
<dbReference type="SUPFAM" id="SSF48264">
    <property type="entry name" value="Cytochrome P450"/>
    <property type="match status" value="1"/>
</dbReference>
<dbReference type="Proteomes" id="UP000235371">
    <property type="component" value="Unassembled WGS sequence"/>
</dbReference>
<dbReference type="RefSeq" id="XP_024729243.1">
    <property type="nucleotide sequence ID" value="XM_024884130.1"/>
</dbReference>
<evidence type="ECO:0000256" key="1">
    <source>
        <dbReference type="ARBA" id="ARBA00001971"/>
    </source>
</evidence>
<dbReference type="Pfam" id="PF00067">
    <property type="entry name" value="p450"/>
    <property type="match status" value="1"/>
</dbReference>
<comment type="similarity">
    <text evidence="2">Belongs to the cytochrome P450 family.</text>
</comment>
<dbReference type="GO" id="GO:0020037">
    <property type="term" value="F:heme binding"/>
    <property type="evidence" value="ECO:0007669"/>
    <property type="project" value="InterPro"/>
</dbReference>
<dbReference type="STRING" id="1095630.A0A2J6SNJ2"/>
<evidence type="ECO:0000256" key="5">
    <source>
        <dbReference type="ARBA" id="ARBA00023004"/>
    </source>
</evidence>
<evidence type="ECO:0000313" key="8">
    <source>
        <dbReference type="Proteomes" id="UP000235371"/>
    </source>
</evidence>
<proteinExistence type="inferred from homology"/>
<dbReference type="InParanoid" id="A0A2J6SNJ2"/>
<dbReference type="AlphaFoldDB" id="A0A2J6SNJ2"/>
<dbReference type="InterPro" id="IPR047146">
    <property type="entry name" value="Cyt_P450_E_CYP52_fungi"/>
</dbReference>
<evidence type="ECO:0000313" key="7">
    <source>
        <dbReference type="EMBL" id="PMD52339.1"/>
    </source>
</evidence>
<sequence>MNFSLDLILVCGFILVGWYIRSWQNTQQRLKTLGGRGATVPGLPFGIHIVFGLIKNWFCDGLVEYCSDLQGRFGHTLDFNILGMRLVVTDEPQNFEAIMSTKFKEYGKGENLHRTWNNLMGDSIFATDGQLSKGWDSDFERTELHVQKLLDKLSAKKIVNVSNLSSRFALDVVSDIFLEKSANTLETEKFLFGEAMDKLQAYNTIRTCFGWIGSIMPTVFLSGAMIEVEKYLALQVERIMAMPIYSTLGKEAQSSRLVDSLHSKCRNAKEMRDQIIAVLLAGKDPFGLTLAWALHELALNPEIVRKLRAEIVTHVGLERLPTPKDIQKMTYLKNIIQETLRLYPPLGFNSTPWSLFIVILVSSVKTHMFSGRGAGRHGNPLSGIICHLTTDPVSALGETSPSFSSNTHCAVSFRCSKVSRYLILEKQKKH</sequence>
<protein>
    <submittedName>
        <fullName evidence="7">Cytochrome P450</fullName>
    </submittedName>
</protein>
<dbReference type="InterPro" id="IPR002403">
    <property type="entry name" value="Cyt_P450_E_grp-IV"/>
</dbReference>
<accession>A0A2J6SNJ2</accession>
<keyword evidence="3" id="KW-0479">Metal-binding</keyword>
<evidence type="ECO:0000256" key="6">
    <source>
        <dbReference type="ARBA" id="ARBA00023033"/>
    </source>
</evidence>
<dbReference type="PRINTS" id="PR00465">
    <property type="entry name" value="EP450IV"/>
</dbReference>
<keyword evidence="6" id="KW-0503">Monooxygenase</keyword>
<dbReference type="PANTHER" id="PTHR24287:SF5">
    <property type="entry name" value="P450, PUTATIVE (EUROFUNG)-RELATED"/>
    <property type="match status" value="1"/>
</dbReference>
<gene>
    <name evidence="7" type="ORF">K444DRAFT_637512</name>
</gene>
<evidence type="ECO:0000256" key="4">
    <source>
        <dbReference type="ARBA" id="ARBA00023002"/>
    </source>
</evidence>
<dbReference type="PANTHER" id="PTHR24287">
    <property type="entry name" value="P450, PUTATIVE (EUROFUNG)-RELATED"/>
    <property type="match status" value="1"/>
</dbReference>
<name>A0A2J6SNJ2_9HELO</name>
<dbReference type="GO" id="GO:0004497">
    <property type="term" value="F:monooxygenase activity"/>
    <property type="evidence" value="ECO:0007669"/>
    <property type="project" value="UniProtKB-KW"/>
</dbReference>
<comment type="cofactor">
    <cofactor evidence="1">
        <name>heme</name>
        <dbReference type="ChEBI" id="CHEBI:30413"/>
    </cofactor>
</comment>
<dbReference type="OrthoDB" id="1470350at2759"/>
<keyword evidence="8" id="KW-1185">Reference proteome</keyword>
<evidence type="ECO:0000256" key="2">
    <source>
        <dbReference type="ARBA" id="ARBA00010617"/>
    </source>
</evidence>
<dbReference type="GO" id="GO:0005506">
    <property type="term" value="F:iron ion binding"/>
    <property type="evidence" value="ECO:0007669"/>
    <property type="project" value="InterPro"/>
</dbReference>
<organism evidence="7 8">
    <name type="scientific">Hyaloscypha bicolor E</name>
    <dbReference type="NCBI Taxonomy" id="1095630"/>
    <lineage>
        <taxon>Eukaryota</taxon>
        <taxon>Fungi</taxon>
        <taxon>Dikarya</taxon>
        <taxon>Ascomycota</taxon>
        <taxon>Pezizomycotina</taxon>
        <taxon>Leotiomycetes</taxon>
        <taxon>Helotiales</taxon>
        <taxon>Hyaloscyphaceae</taxon>
        <taxon>Hyaloscypha</taxon>
        <taxon>Hyaloscypha bicolor</taxon>
    </lineage>
</organism>
<dbReference type="GO" id="GO:0016705">
    <property type="term" value="F:oxidoreductase activity, acting on paired donors, with incorporation or reduction of molecular oxygen"/>
    <property type="evidence" value="ECO:0007669"/>
    <property type="project" value="InterPro"/>
</dbReference>
<keyword evidence="4" id="KW-0560">Oxidoreductase</keyword>
<evidence type="ECO:0000256" key="3">
    <source>
        <dbReference type="ARBA" id="ARBA00022723"/>
    </source>
</evidence>
<dbReference type="InterPro" id="IPR036396">
    <property type="entry name" value="Cyt_P450_sf"/>
</dbReference>
<reference evidence="7 8" key="1">
    <citation type="submission" date="2016-04" db="EMBL/GenBank/DDBJ databases">
        <title>A degradative enzymes factory behind the ericoid mycorrhizal symbiosis.</title>
        <authorList>
            <consortium name="DOE Joint Genome Institute"/>
            <person name="Martino E."/>
            <person name="Morin E."/>
            <person name="Grelet G."/>
            <person name="Kuo A."/>
            <person name="Kohler A."/>
            <person name="Daghino S."/>
            <person name="Barry K."/>
            <person name="Choi C."/>
            <person name="Cichocki N."/>
            <person name="Clum A."/>
            <person name="Copeland A."/>
            <person name="Hainaut M."/>
            <person name="Haridas S."/>
            <person name="Labutti K."/>
            <person name="Lindquist E."/>
            <person name="Lipzen A."/>
            <person name="Khouja H.-R."/>
            <person name="Murat C."/>
            <person name="Ohm R."/>
            <person name="Olson A."/>
            <person name="Spatafora J."/>
            <person name="Veneault-Fourrey C."/>
            <person name="Henrissat B."/>
            <person name="Grigoriev I."/>
            <person name="Martin F."/>
            <person name="Perotto S."/>
        </authorList>
    </citation>
    <scope>NUCLEOTIDE SEQUENCE [LARGE SCALE GENOMIC DNA]</scope>
    <source>
        <strain evidence="7 8">E</strain>
    </source>
</reference>
<dbReference type="Gene3D" id="1.10.630.10">
    <property type="entry name" value="Cytochrome P450"/>
    <property type="match status" value="1"/>
</dbReference>
<keyword evidence="5" id="KW-0408">Iron</keyword>
<dbReference type="EMBL" id="KZ613912">
    <property type="protein sequence ID" value="PMD52339.1"/>
    <property type="molecule type" value="Genomic_DNA"/>
</dbReference>
<dbReference type="GeneID" id="36592207"/>